<reference evidence="2 3" key="1">
    <citation type="journal article" date="2018" name="Proc. Natl. Acad. Sci. U.S.A.">
        <title>Draft genome sequence of Camellia sinensis var. sinensis provides insights into the evolution of the tea genome and tea quality.</title>
        <authorList>
            <person name="Wei C."/>
            <person name="Yang H."/>
            <person name="Wang S."/>
            <person name="Zhao J."/>
            <person name="Liu C."/>
            <person name="Gao L."/>
            <person name="Xia E."/>
            <person name="Lu Y."/>
            <person name="Tai Y."/>
            <person name="She G."/>
            <person name="Sun J."/>
            <person name="Cao H."/>
            <person name="Tong W."/>
            <person name="Gao Q."/>
            <person name="Li Y."/>
            <person name="Deng W."/>
            <person name="Jiang X."/>
            <person name="Wang W."/>
            <person name="Chen Q."/>
            <person name="Zhang S."/>
            <person name="Li H."/>
            <person name="Wu J."/>
            <person name="Wang P."/>
            <person name="Li P."/>
            <person name="Shi C."/>
            <person name="Zheng F."/>
            <person name="Jian J."/>
            <person name="Huang B."/>
            <person name="Shan D."/>
            <person name="Shi M."/>
            <person name="Fang C."/>
            <person name="Yue Y."/>
            <person name="Li F."/>
            <person name="Li D."/>
            <person name="Wei S."/>
            <person name="Han B."/>
            <person name="Jiang C."/>
            <person name="Yin Y."/>
            <person name="Xia T."/>
            <person name="Zhang Z."/>
            <person name="Bennetzen J.L."/>
            <person name="Zhao S."/>
            <person name="Wan X."/>
        </authorList>
    </citation>
    <scope>NUCLEOTIDE SEQUENCE [LARGE SCALE GENOMIC DNA]</scope>
    <source>
        <strain evidence="3">cv. Shuchazao</strain>
        <tissue evidence="2">Leaf</tissue>
    </source>
</reference>
<evidence type="ECO:0000313" key="2">
    <source>
        <dbReference type="EMBL" id="THG16212.1"/>
    </source>
</evidence>
<name>A0A4S4EJ85_CAMSN</name>
<comment type="caution">
    <text evidence="2">The sequence shown here is derived from an EMBL/GenBank/DDBJ whole genome shotgun (WGS) entry which is preliminary data.</text>
</comment>
<keyword evidence="3" id="KW-1185">Reference proteome</keyword>
<dbReference type="Proteomes" id="UP000306102">
    <property type="component" value="Unassembled WGS sequence"/>
</dbReference>
<gene>
    <name evidence="2" type="ORF">TEA_008571</name>
</gene>
<feature type="transmembrane region" description="Helical" evidence="1">
    <location>
        <begin position="255"/>
        <end position="273"/>
    </location>
</feature>
<evidence type="ECO:0000313" key="3">
    <source>
        <dbReference type="Proteomes" id="UP000306102"/>
    </source>
</evidence>
<feature type="transmembrane region" description="Helical" evidence="1">
    <location>
        <begin position="53"/>
        <end position="72"/>
    </location>
</feature>
<proteinExistence type="predicted"/>
<keyword evidence="1" id="KW-0812">Transmembrane</keyword>
<sequence>MLKLDLSSPHMSITISKNQNEKNVKNPPKSQSSMDILSILCEALKIIIGNGTVIVYIFLPVFISYSMLPYGVNLVSLPLMKDLMWRLSFFNDYHEENKFDQFWQSGITKDIKRLLVLQSVKWFFSCVIMLFILVTTVSLASEAHTGKKLSMKDAILMIKGRWRRPVITSICIAIISLSLIVVFSTITMLIPLMVDGFLCFGLLAVVAILGAIGYIYVDAVWMLSLVVSILEDDSCGLKAIVRAGELMEGKRLKGCVINLLLVTTSVIVGITFLKMINSNLTAQEVLIVLIPHAFANCLLKFLMFVMFTVFYHECKLSHEEARVKGELGLYAPIASVEA</sequence>
<feature type="transmembrane region" description="Helical" evidence="1">
    <location>
        <begin position="196"/>
        <end position="217"/>
    </location>
</feature>
<keyword evidence="1" id="KW-1133">Transmembrane helix</keyword>
<organism evidence="2 3">
    <name type="scientific">Camellia sinensis var. sinensis</name>
    <name type="common">China tea</name>
    <dbReference type="NCBI Taxonomy" id="542762"/>
    <lineage>
        <taxon>Eukaryota</taxon>
        <taxon>Viridiplantae</taxon>
        <taxon>Streptophyta</taxon>
        <taxon>Embryophyta</taxon>
        <taxon>Tracheophyta</taxon>
        <taxon>Spermatophyta</taxon>
        <taxon>Magnoliopsida</taxon>
        <taxon>eudicotyledons</taxon>
        <taxon>Gunneridae</taxon>
        <taxon>Pentapetalae</taxon>
        <taxon>asterids</taxon>
        <taxon>Ericales</taxon>
        <taxon>Theaceae</taxon>
        <taxon>Camellia</taxon>
    </lineage>
</organism>
<dbReference type="PANTHER" id="PTHR33133:SF39">
    <property type="entry name" value="ABC TRANSPORTER PERMEASE"/>
    <property type="match status" value="1"/>
</dbReference>
<feature type="transmembrane region" description="Helical" evidence="1">
    <location>
        <begin position="285"/>
        <end position="311"/>
    </location>
</feature>
<feature type="transmembrane region" description="Helical" evidence="1">
    <location>
        <begin position="166"/>
        <end position="190"/>
    </location>
</feature>
<evidence type="ECO:0000256" key="1">
    <source>
        <dbReference type="SAM" id="Phobius"/>
    </source>
</evidence>
<accession>A0A4S4EJ85</accession>
<dbReference type="PANTHER" id="PTHR33133">
    <property type="entry name" value="OS08G0107100 PROTEIN-RELATED"/>
    <property type="match status" value="1"/>
</dbReference>
<protein>
    <submittedName>
        <fullName evidence="2">Uncharacterized protein</fullName>
    </submittedName>
</protein>
<dbReference type="EMBL" id="SDRB02004196">
    <property type="protein sequence ID" value="THG16212.1"/>
    <property type="molecule type" value="Genomic_DNA"/>
</dbReference>
<feature type="transmembrane region" description="Helical" evidence="1">
    <location>
        <begin position="122"/>
        <end position="145"/>
    </location>
</feature>
<dbReference type="AlphaFoldDB" id="A0A4S4EJ85"/>
<keyword evidence="1" id="KW-0472">Membrane</keyword>